<dbReference type="Gene3D" id="2.70.98.10">
    <property type="match status" value="1"/>
</dbReference>
<dbReference type="InterPro" id="IPR050883">
    <property type="entry name" value="PNGase"/>
</dbReference>
<evidence type="ECO:0000313" key="7">
    <source>
        <dbReference type="EMBL" id="MCD8739173.1"/>
    </source>
</evidence>
<evidence type="ECO:0000256" key="3">
    <source>
        <dbReference type="ARBA" id="ARBA00022837"/>
    </source>
</evidence>
<accession>A0ABS8TZC2</accession>
<dbReference type="SUPFAM" id="SSF48208">
    <property type="entry name" value="Six-hairpin glycosidases"/>
    <property type="match status" value="1"/>
</dbReference>
<name>A0ABS8TZC2_9SPHI</name>
<dbReference type="RefSeq" id="WP_232175046.1">
    <property type="nucleotide sequence ID" value="NZ_JAJPWV010000001.1"/>
</dbReference>
<dbReference type="EMBL" id="JAJPWV010000001">
    <property type="protein sequence ID" value="MCD8739173.1"/>
    <property type="molecule type" value="Genomic_DNA"/>
</dbReference>
<evidence type="ECO:0000313" key="8">
    <source>
        <dbReference type="Proteomes" id="UP001199919"/>
    </source>
</evidence>
<dbReference type="InterPro" id="IPR041371">
    <property type="entry name" value="GH92_N"/>
</dbReference>
<dbReference type="Proteomes" id="UP001199919">
    <property type="component" value="Unassembled WGS sequence"/>
</dbReference>
<dbReference type="PANTHER" id="PTHR12143">
    <property type="entry name" value="PEPTIDE N-GLYCANASE PNGASE -RELATED"/>
    <property type="match status" value="1"/>
</dbReference>
<keyword evidence="7" id="KW-0378">Hydrolase</keyword>
<dbReference type="Gene3D" id="3.30.2080.10">
    <property type="entry name" value="GH92 mannosidase domain"/>
    <property type="match status" value="1"/>
</dbReference>
<comment type="subunit">
    <text evidence="2">Monomer.</text>
</comment>
<evidence type="ECO:0000256" key="4">
    <source>
        <dbReference type="SAM" id="SignalP"/>
    </source>
</evidence>
<keyword evidence="4" id="KW-0732">Signal</keyword>
<dbReference type="Pfam" id="PF07971">
    <property type="entry name" value="Glyco_hydro_92"/>
    <property type="match status" value="1"/>
</dbReference>
<feature type="signal peptide" evidence="4">
    <location>
        <begin position="1"/>
        <end position="21"/>
    </location>
</feature>
<keyword evidence="3" id="KW-0106">Calcium</keyword>
<dbReference type="GO" id="GO:0016787">
    <property type="term" value="F:hydrolase activity"/>
    <property type="evidence" value="ECO:0007669"/>
    <property type="project" value="UniProtKB-KW"/>
</dbReference>
<sequence length="747" mass="82572">MKFIYSSACLMAMLYFITVNASAQKKKDHAPLVNTFIGTAGSGHSYPGAATPYGMVLLTPVTGTAPDGYLYTDSTIHGFTHAVYADASGIPHSEILFMPTIGAPELSQVKRGASFKKKYEKASVGYYNVTFNNKTEVELTATTRAGLQVYDFPAAPKANVIIDLQYGGNIINSEVEIINDHELRGLRTSGTDGNKRNTYFYAKFSKPFKTYGIALNGALQAGQKKASGTDVKLYVQFDDPGEVAIRTGLSHVSTAGALKNLDAEIPDFDYRKIQKAAKSTWTEELSKMEVTGGAPPVPRVEDAAPATYNPYGRPSPKVVKLPDFAALKQNVFYTAMYHTMLTPNVAGDADGTYITTDNKTAKSEGYTYYDVTPINTFGSRYQLITLTDPKRTVDFIKSYLDGSGNNTNLAFNELIVDATAKGIKGFDADRAYQKLRSSLNALNNEGLKQQGFIQGDKPLSVSKTLFYSYYNWLAAQMAKALNKSLETDEHYKLASSWKNLFNSKTGFFQAKTGNKFQEPFKPVDTVAYERGNAWQYLFMAPHDEEALLEMMGGKDAFEEKLDGFFGTLTEHPVYIEGFTGQYSVAYLYNNFIPYLYAFTDNSQKTQSYINRIINQLYAPEASGLSGNDYNGQISAWYITNSLGFYSVVPGGQYFIGLPQFDKATISLPNGKQFSVVNGGTAITRKNFYLQGMNLDKSGYNKLYLTYSDIAKGDDFEVFTGVMANKLFMQDLEKPTSKQLQTSVSPQK</sequence>
<dbReference type="InterPro" id="IPR014718">
    <property type="entry name" value="GH-type_carb-bd"/>
</dbReference>
<comment type="caution">
    <text evidence="7">The sequence shown here is derived from an EMBL/GenBank/DDBJ whole genome shotgun (WGS) entry which is preliminary data.</text>
</comment>
<protein>
    <submittedName>
        <fullName evidence="7">Glycoside hydrolase family 92 protein</fullName>
    </submittedName>
</protein>
<evidence type="ECO:0000256" key="1">
    <source>
        <dbReference type="ARBA" id="ARBA00001913"/>
    </source>
</evidence>
<feature type="domain" description="Glycosyl hydrolase family 92" evidence="5">
    <location>
        <begin position="257"/>
        <end position="716"/>
    </location>
</feature>
<proteinExistence type="predicted"/>
<gene>
    <name evidence="7" type="ORF">LT679_01050</name>
</gene>
<comment type="cofactor">
    <cofactor evidence="1">
        <name>Ca(2+)</name>
        <dbReference type="ChEBI" id="CHEBI:29108"/>
    </cofactor>
</comment>
<evidence type="ECO:0000259" key="5">
    <source>
        <dbReference type="Pfam" id="PF07971"/>
    </source>
</evidence>
<evidence type="ECO:0000256" key="2">
    <source>
        <dbReference type="ARBA" id="ARBA00011245"/>
    </source>
</evidence>
<organism evidence="7 8">
    <name type="scientific">Mucilaginibacter roseus</name>
    <dbReference type="NCBI Taxonomy" id="1528868"/>
    <lineage>
        <taxon>Bacteria</taxon>
        <taxon>Pseudomonadati</taxon>
        <taxon>Bacteroidota</taxon>
        <taxon>Sphingobacteriia</taxon>
        <taxon>Sphingobacteriales</taxon>
        <taxon>Sphingobacteriaceae</taxon>
        <taxon>Mucilaginibacter</taxon>
    </lineage>
</organism>
<dbReference type="InterPro" id="IPR012939">
    <property type="entry name" value="Glyco_hydro_92"/>
</dbReference>
<evidence type="ECO:0000259" key="6">
    <source>
        <dbReference type="Pfam" id="PF17678"/>
    </source>
</evidence>
<feature type="chain" id="PRO_5047055195" evidence="4">
    <location>
        <begin position="22"/>
        <end position="747"/>
    </location>
</feature>
<dbReference type="Pfam" id="PF17678">
    <property type="entry name" value="Glyco_hydro_92N"/>
    <property type="match status" value="1"/>
</dbReference>
<reference evidence="7 8" key="1">
    <citation type="submission" date="2021-12" db="EMBL/GenBank/DDBJ databases">
        <title>Mucilaginibacter roseus genome.</title>
        <authorList>
            <person name="Ferreira J.R."/>
            <person name="Newman J.D."/>
        </authorList>
    </citation>
    <scope>NUCLEOTIDE SEQUENCE [LARGE SCALE GENOMIC DNA]</scope>
    <source>
        <strain evidence="7 8">LMG 28454</strain>
    </source>
</reference>
<keyword evidence="8" id="KW-1185">Reference proteome</keyword>
<dbReference type="PANTHER" id="PTHR12143:SF39">
    <property type="entry name" value="SECRETED PROTEIN"/>
    <property type="match status" value="1"/>
</dbReference>
<feature type="domain" description="Glycosyl hydrolase family 92 N-terminal" evidence="6">
    <location>
        <begin position="32"/>
        <end position="250"/>
    </location>
</feature>
<dbReference type="InterPro" id="IPR008928">
    <property type="entry name" value="6-hairpin_glycosidase_sf"/>
</dbReference>